<evidence type="ECO:0000256" key="1">
    <source>
        <dbReference type="SAM" id="MobiDB-lite"/>
    </source>
</evidence>
<keyword evidence="3" id="KW-1185">Reference proteome</keyword>
<evidence type="ECO:0000313" key="3">
    <source>
        <dbReference type="Proteomes" id="UP001066276"/>
    </source>
</evidence>
<proteinExistence type="predicted"/>
<protein>
    <submittedName>
        <fullName evidence="2">Uncharacterized protein</fullName>
    </submittedName>
</protein>
<feature type="region of interest" description="Disordered" evidence="1">
    <location>
        <begin position="1"/>
        <end position="76"/>
    </location>
</feature>
<evidence type="ECO:0000313" key="2">
    <source>
        <dbReference type="EMBL" id="KAJ1104584.1"/>
    </source>
</evidence>
<organism evidence="2 3">
    <name type="scientific">Pleurodeles waltl</name>
    <name type="common">Iberian ribbed newt</name>
    <dbReference type="NCBI Taxonomy" id="8319"/>
    <lineage>
        <taxon>Eukaryota</taxon>
        <taxon>Metazoa</taxon>
        <taxon>Chordata</taxon>
        <taxon>Craniata</taxon>
        <taxon>Vertebrata</taxon>
        <taxon>Euteleostomi</taxon>
        <taxon>Amphibia</taxon>
        <taxon>Batrachia</taxon>
        <taxon>Caudata</taxon>
        <taxon>Salamandroidea</taxon>
        <taxon>Salamandridae</taxon>
        <taxon>Pleurodelinae</taxon>
        <taxon>Pleurodeles</taxon>
    </lineage>
</organism>
<gene>
    <name evidence="2" type="ORF">NDU88_001994</name>
</gene>
<accession>A0AAV7MQ30</accession>
<sequence>MTPDFRVPDEPNREDGLQPGAEGRDAEEPAETAGGEPKQDERRSGKPGVPREAVDPGEKERSEDTRTDRHVPGGAWLTKAQCMRWTVLLWVDNCLGNWPVH</sequence>
<feature type="compositionally biased region" description="Basic and acidic residues" evidence="1">
    <location>
        <begin position="52"/>
        <end position="71"/>
    </location>
</feature>
<reference evidence="2" key="1">
    <citation type="journal article" date="2022" name="bioRxiv">
        <title>Sequencing and chromosome-scale assembly of the giantPleurodeles waltlgenome.</title>
        <authorList>
            <person name="Brown T."/>
            <person name="Elewa A."/>
            <person name="Iarovenko S."/>
            <person name="Subramanian E."/>
            <person name="Araus A.J."/>
            <person name="Petzold A."/>
            <person name="Susuki M."/>
            <person name="Suzuki K.-i.T."/>
            <person name="Hayashi T."/>
            <person name="Toyoda A."/>
            <person name="Oliveira C."/>
            <person name="Osipova E."/>
            <person name="Leigh N.D."/>
            <person name="Simon A."/>
            <person name="Yun M.H."/>
        </authorList>
    </citation>
    <scope>NUCLEOTIDE SEQUENCE</scope>
    <source>
        <strain evidence="2">20211129_DDA</strain>
        <tissue evidence="2">Liver</tissue>
    </source>
</reference>
<comment type="caution">
    <text evidence="2">The sequence shown here is derived from an EMBL/GenBank/DDBJ whole genome shotgun (WGS) entry which is preliminary data.</text>
</comment>
<dbReference type="Proteomes" id="UP001066276">
    <property type="component" value="Chromosome 9"/>
</dbReference>
<dbReference type="AlphaFoldDB" id="A0AAV7MQ30"/>
<feature type="compositionally biased region" description="Basic and acidic residues" evidence="1">
    <location>
        <begin position="1"/>
        <end position="27"/>
    </location>
</feature>
<name>A0AAV7MQ30_PLEWA</name>
<dbReference type="EMBL" id="JANPWB010000013">
    <property type="protein sequence ID" value="KAJ1104584.1"/>
    <property type="molecule type" value="Genomic_DNA"/>
</dbReference>